<accession>A0A6G1VIC0</accession>
<protein>
    <submittedName>
        <fullName evidence="3">Lipocalin family protein</fullName>
    </submittedName>
</protein>
<feature type="domain" description="Lipocalin-like" evidence="2">
    <location>
        <begin position="20"/>
        <end position="158"/>
    </location>
</feature>
<keyword evidence="1" id="KW-0732">Signal</keyword>
<dbReference type="Pfam" id="PF16585">
    <property type="entry name" value="Lipocalin_8"/>
    <property type="match status" value="1"/>
</dbReference>
<feature type="signal peptide" evidence="1">
    <location>
        <begin position="1"/>
        <end position="23"/>
    </location>
</feature>
<evidence type="ECO:0000259" key="2">
    <source>
        <dbReference type="Pfam" id="PF16585"/>
    </source>
</evidence>
<reference evidence="3 4" key="1">
    <citation type="submission" date="2019-09" db="EMBL/GenBank/DDBJ databases">
        <title>Distinct polysaccharide growth profiles of human intestinal Prevotella copri isolates.</title>
        <authorList>
            <person name="Fehlner-Peach H."/>
            <person name="Magnabosco C."/>
            <person name="Raghavan V."/>
            <person name="Scher J.U."/>
            <person name="Tett A."/>
            <person name="Cox L.M."/>
            <person name="Gottsegen C."/>
            <person name="Watters A."/>
            <person name="Wiltshire- Gordon J.D."/>
            <person name="Segata N."/>
            <person name="Bonneau R."/>
            <person name="Littman D.R."/>
        </authorList>
    </citation>
    <scope>NUCLEOTIDE SEQUENCE [LARGE SCALE GENOMIC DNA]</scope>
    <source>
        <strain evidence="4">iAA917</strain>
    </source>
</reference>
<evidence type="ECO:0000313" key="4">
    <source>
        <dbReference type="Proteomes" id="UP000477980"/>
    </source>
</evidence>
<sequence>MNRKHLILMLVGMLVLCFQSACTIEMSDNGDLDGYWHLEQVDTLATGGKLNLSKERVFWGVQHKLISCANITGTTASFRGYYFRFEQTGDSLILHSPYKNNWHQDHGENGGDIPATVVNDSIRSYGINNLREAFYKEKLKGDKMMLRSKMLKLYFTKF</sequence>
<feature type="chain" id="PRO_5026073375" evidence="1">
    <location>
        <begin position="24"/>
        <end position="158"/>
    </location>
</feature>
<dbReference type="InterPro" id="IPR024311">
    <property type="entry name" value="Lipocalin-like"/>
</dbReference>
<dbReference type="EMBL" id="VZAH01000020">
    <property type="protein sequence ID" value="MQP13247.1"/>
    <property type="molecule type" value="Genomic_DNA"/>
</dbReference>
<name>A0A6G1VIC0_9BACT</name>
<dbReference type="OrthoDB" id="1082056at2"/>
<dbReference type="RefSeq" id="WP_153090351.1">
    <property type="nucleotide sequence ID" value="NZ_VZAH01000020.1"/>
</dbReference>
<dbReference type="Proteomes" id="UP000477980">
    <property type="component" value="Unassembled WGS sequence"/>
</dbReference>
<dbReference type="Gene3D" id="2.40.128.280">
    <property type="match status" value="1"/>
</dbReference>
<proteinExistence type="predicted"/>
<organism evidence="3 4">
    <name type="scientific">Segatella copri</name>
    <dbReference type="NCBI Taxonomy" id="165179"/>
    <lineage>
        <taxon>Bacteria</taxon>
        <taxon>Pseudomonadati</taxon>
        <taxon>Bacteroidota</taxon>
        <taxon>Bacteroidia</taxon>
        <taxon>Bacteroidales</taxon>
        <taxon>Prevotellaceae</taxon>
        <taxon>Segatella</taxon>
    </lineage>
</organism>
<evidence type="ECO:0000313" key="3">
    <source>
        <dbReference type="EMBL" id="MQP13247.1"/>
    </source>
</evidence>
<dbReference type="AlphaFoldDB" id="A0A6G1VIC0"/>
<comment type="caution">
    <text evidence="3">The sequence shown here is derived from an EMBL/GenBank/DDBJ whole genome shotgun (WGS) entry which is preliminary data.</text>
</comment>
<gene>
    <name evidence="3" type="ORF">F7D25_02225</name>
</gene>
<evidence type="ECO:0000256" key="1">
    <source>
        <dbReference type="SAM" id="SignalP"/>
    </source>
</evidence>